<dbReference type="InParanoid" id="A0A0F7IFM0"/>
<dbReference type="Proteomes" id="UP000034723">
    <property type="component" value="Chromosome"/>
</dbReference>
<dbReference type="InterPro" id="IPR011991">
    <property type="entry name" value="ArsR-like_HTH"/>
</dbReference>
<dbReference type="Gene3D" id="1.10.10.10">
    <property type="entry name" value="Winged helix-like DNA-binding domain superfamily/Winged helix DNA-binding domain"/>
    <property type="match status" value="1"/>
</dbReference>
<organism evidence="2 3">
    <name type="scientific">Geoglobus ahangari</name>
    <dbReference type="NCBI Taxonomy" id="113653"/>
    <lineage>
        <taxon>Archaea</taxon>
        <taxon>Methanobacteriati</taxon>
        <taxon>Methanobacteriota</taxon>
        <taxon>Archaeoglobi</taxon>
        <taxon>Archaeoglobales</taxon>
        <taxon>Archaeoglobaceae</taxon>
        <taxon>Geoglobus</taxon>
    </lineage>
</organism>
<evidence type="ECO:0000313" key="2">
    <source>
        <dbReference type="EMBL" id="AKG91934.1"/>
    </source>
</evidence>
<evidence type="ECO:0000259" key="1">
    <source>
        <dbReference type="Pfam" id="PF12802"/>
    </source>
</evidence>
<dbReference type="KEGG" id="gah:GAH_00731"/>
<dbReference type="PIRSF" id="PIRSF012876">
    <property type="entry name" value="Txn_rg_UCP012876"/>
    <property type="match status" value="1"/>
</dbReference>
<dbReference type="GO" id="GO:0003700">
    <property type="term" value="F:DNA-binding transcription factor activity"/>
    <property type="evidence" value="ECO:0007669"/>
    <property type="project" value="InterPro"/>
</dbReference>
<dbReference type="InterPro" id="IPR014466">
    <property type="entry name" value="Txn_rg_UCP012876"/>
</dbReference>
<feature type="domain" description="HTH marR-type" evidence="1">
    <location>
        <begin position="14"/>
        <end position="54"/>
    </location>
</feature>
<dbReference type="InterPro" id="IPR036390">
    <property type="entry name" value="WH_DNA-bd_sf"/>
</dbReference>
<dbReference type="InterPro" id="IPR036388">
    <property type="entry name" value="WH-like_DNA-bd_sf"/>
</dbReference>
<dbReference type="PATRIC" id="fig|113653.22.peg.731"/>
<protein>
    <submittedName>
        <fullName evidence="2">Putative transcriptional regulator</fullName>
    </submittedName>
</protein>
<dbReference type="RefSeq" id="WP_048094743.1">
    <property type="nucleotide sequence ID" value="NZ_CP011267.1"/>
</dbReference>
<dbReference type="InterPro" id="IPR000835">
    <property type="entry name" value="HTH_MarR-typ"/>
</dbReference>
<accession>A0A0F7IFM0</accession>
<keyword evidence="3" id="KW-1185">Reference proteome</keyword>
<dbReference type="HOGENOM" id="CLU_053800_0_0_2"/>
<dbReference type="EMBL" id="CP011267">
    <property type="protein sequence ID" value="AKG91934.1"/>
    <property type="molecule type" value="Genomic_DNA"/>
</dbReference>
<dbReference type="Pfam" id="PF12802">
    <property type="entry name" value="MarR_2"/>
    <property type="match status" value="1"/>
</dbReference>
<dbReference type="Gene3D" id="3.40.190.10">
    <property type="entry name" value="Periplasmic binding protein-like II"/>
    <property type="match status" value="1"/>
</dbReference>
<dbReference type="CDD" id="cd00090">
    <property type="entry name" value="HTH_ARSR"/>
    <property type="match status" value="1"/>
</dbReference>
<evidence type="ECO:0000313" key="3">
    <source>
        <dbReference type="Proteomes" id="UP000034723"/>
    </source>
</evidence>
<dbReference type="OrthoDB" id="10037at2157"/>
<dbReference type="AlphaFoldDB" id="A0A0F7IFM0"/>
<gene>
    <name evidence="2" type="ORF">GAH_00731</name>
</gene>
<dbReference type="GeneID" id="24803313"/>
<sequence>MLEEEILRVLEERRFEGILQSDLVRLLKASKSRVSEVLRVLEKNGLIVREREAGKNLRIWLAEYSARRVKVGILRASEYAKLISAGEYSFIVYGNAIDLTRDLALGKIEFGASPLVTQIMFGVMMKNIKIVGVVAENGSGVVFGDEKNGVFATTEMSAMEMNLRATREKLGVRSFRYCDSPECLLSSLEGVEGIAIWEPYFTQIEREKLPFSEIVGDFPCCTLAVNAGFLRENEGEVENLVRGMSRASVDLNKVSRVLDFDRQVVERSLSSYRFAPSYTIEEVERYLKRGGVEISRESLSGVFEYL</sequence>
<dbReference type="SUPFAM" id="SSF46785">
    <property type="entry name" value="Winged helix' DNA-binding domain"/>
    <property type="match status" value="1"/>
</dbReference>
<reference evidence="2 3" key="1">
    <citation type="submission" date="2015-04" db="EMBL/GenBank/DDBJ databases">
        <title>The complete genome sequence of the hyperthermophilic, obligate iron-reducing archaeon Geoglobus ahangari strain 234T.</title>
        <authorList>
            <person name="Manzella M.P."/>
            <person name="Holmes D.E."/>
            <person name="Rocheleau J.M."/>
            <person name="Chung A."/>
            <person name="Reguera G."/>
            <person name="Kashefi K."/>
        </authorList>
    </citation>
    <scope>NUCLEOTIDE SEQUENCE [LARGE SCALE GENOMIC DNA]</scope>
    <source>
        <strain evidence="2 3">234</strain>
    </source>
</reference>
<dbReference type="STRING" id="113653.GAH_00731"/>
<name>A0A0F7IFM0_9EURY</name>
<proteinExistence type="predicted"/>